<comment type="subcellular location">
    <subcellularLocation>
        <location evidence="1">Nucleus</location>
    </subcellularLocation>
</comment>
<organism evidence="3 4">
    <name type="scientific">Phoenix dactylifera</name>
    <name type="common">Date palm</name>
    <dbReference type="NCBI Taxonomy" id="42345"/>
    <lineage>
        <taxon>Eukaryota</taxon>
        <taxon>Viridiplantae</taxon>
        <taxon>Streptophyta</taxon>
        <taxon>Embryophyta</taxon>
        <taxon>Tracheophyta</taxon>
        <taxon>Spermatophyta</taxon>
        <taxon>Magnoliopsida</taxon>
        <taxon>Liliopsida</taxon>
        <taxon>Arecaceae</taxon>
        <taxon>Coryphoideae</taxon>
        <taxon>Phoeniceae</taxon>
        <taxon>Phoenix</taxon>
    </lineage>
</organism>
<keyword evidence="3" id="KW-1185">Reference proteome</keyword>
<reference evidence="3" key="1">
    <citation type="journal article" date="2019" name="Nat. Commun.">
        <title>Genome-wide association mapping of date palm fruit traits.</title>
        <authorList>
            <person name="Hazzouri K.M."/>
            <person name="Gros-Balthazard M."/>
            <person name="Flowers J.M."/>
            <person name="Copetti D."/>
            <person name="Lemansour A."/>
            <person name="Lebrun M."/>
            <person name="Masmoudi K."/>
            <person name="Ferrand S."/>
            <person name="Dhar M.I."/>
            <person name="Fresquez Z.A."/>
            <person name="Rosas U."/>
            <person name="Zhang J."/>
            <person name="Talag J."/>
            <person name="Lee S."/>
            <person name="Kudrna D."/>
            <person name="Powell R.F."/>
            <person name="Leitch I.J."/>
            <person name="Krueger R.R."/>
            <person name="Wing R.A."/>
            <person name="Amiri K.M.A."/>
            <person name="Purugganan M.D."/>
        </authorList>
    </citation>
    <scope>NUCLEOTIDE SEQUENCE [LARGE SCALE GENOMIC DNA]</scope>
    <source>
        <strain evidence="3">cv. Khalas</strain>
    </source>
</reference>
<dbReference type="PANTHER" id="PTHR33172:SF29">
    <property type="entry name" value="OS06G0559400 PROTEIN"/>
    <property type="match status" value="1"/>
</dbReference>
<sequence length="244" mass="27975">MQGLNDLFQASFKPSEIIQRLIFSSLEVPRLDTWEKISRRCFEKSHRHEPKMRMSSMMQLPHHLPSHSQRRRMHRNWIRMGLFSSSLCSWLIFPSSEYKSKSESAFFFCACMCVCLCSNAEVPETTQKNWKIRTKLKDMIIVMSRRGLSKYFQGESQSFSSLSDARCIEDLAKKETPYKKMKPCKSYAGNLDAGHKPCHTPGPCNKTIAKKTSRGSCSSLVNRRSTSSLLSISKPPPIPVNKNL</sequence>
<dbReference type="GO" id="GO:0006950">
    <property type="term" value="P:response to stress"/>
    <property type="evidence" value="ECO:0007669"/>
    <property type="project" value="UniProtKB-ARBA"/>
</dbReference>
<dbReference type="Proteomes" id="UP000228380">
    <property type="component" value="Chromosome 8"/>
</dbReference>
<dbReference type="InterPro" id="IPR051992">
    <property type="entry name" value="OxStress_Response_Reg"/>
</dbReference>
<dbReference type="GO" id="GO:0005634">
    <property type="term" value="C:nucleus"/>
    <property type="evidence" value="ECO:0007669"/>
    <property type="project" value="UniProtKB-SubCell"/>
</dbReference>
<dbReference type="PANTHER" id="PTHR33172">
    <property type="entry name" value="OS08G0516900 PROTEIN"/>
    <property type="match status" value="1"/>
</dbReference>
<reference evidence="4" key="2">
    <citation type="submission" date="2025-08" db="UniProtKB">
        <authorList>
            <consortium name="RefSeq"/>
        </authorList>
    </citation>
    <scope>IDENTIFICATION</scope>
    <source>
        <tissue evidence="4">Young leaves</tissue>
    </source>
</reference>
<dbReference type="RefSeq" id="XP_017700920.2">
    <property type="nucleotide sequence ID" value="XM_017845431.3"/>
</dbReference>
<dbReference type="GeneID" id="103718019"/>
<gene>
    <name evidence="4" type="primary">LOC103718019</name>
</gene>
<keyword evidence="2" id="KW-0539">Nucleus</keyword>
<evidence type="ECO:0000256" key="1">
    <source>
        <dbReference type="ARBA" id="ARBA00004123"/>
    </source>
</evidence>
<proteinExistence type="predicted"/>
<dbReference type="AlphaFoldDB" id="A0A8B7MW11"/>
<evidence type="ECO:0000313" key="3">
    <source>
        <dbReference type="Proteomes" id="UP000228380"/>
    </source>
</evidence>
<name>A0A8B7MW11_PHODC</name>
<protein>
    <submittedName>
        <fullName evidence="4">Uncharacterized protein LOC103718019 isoform X2</fullName>
    </submittedName>
</protein>
<evidence type="ECO:0000256" key="2">
    <source>
        <dbReference type="ARBA" id="ARBA00023242"/>
    </source>
</evidence>
<accession>A0A8B7MW11</accession>
<evidence type="ECO:0000313" key="4">
    <source>
        <dbReference type="RefSeq" id="XP_017700920.2"/>
    </source>
</evidence>